<dbReference type="NCBIfam" id="TIGR01525">
    <property type="entry name" value="ATPase-IB_hvy"/>
    <property type="match status" value="1"/>
</dbReference>
<dbReference type="InterPro" id="IPR023214">
    <property type="entry name" value="HAD_sf"/>
</dbReference>
<dbReference type="InterPro" id="IPR001757">
    <property type="entry name" value="P_typ_ATPase"/>
</dbReference>
<dbReference type="GO" id="GO:0046872">
    <property type="term" value="F:metal ion binding"/>
    <property type="evidence" value="ECO:0007669"/>
    <property type="project" value="UniProtKB-KW"/>
</dbReference>
<dbReference type="EMBL" id="LT963352">
    <property type="protein sequence ID" value="SOR77157.1"/>
    <property type="molecule type" value="Genomic_DNA"/>
</dbReference>
<keyword evidence="10 11" id="KW-0472">Membrane</keyword>
<comment type="subcellular location">
    <subcellularLocation>
        <location evidence="1">Cell membrane</location>
        <topology evidence="1">Multi-pass membrane protein</topology>
    </subcellularLocation>
</comment>
<dbReference type="RefSeq" id="WP_010043960.1">
    <property type="nucleotide sequence ID" value="NZ_LT962942.1"/>
</dbReference>
<feature type="transmembrane region" description="Helical" evidence="11">
    <location>
        <begin position="288"/>
        <end position="312"/>
    </location>
</feature>
<keyword evidence="4 11" id="KW-0479">Metal-binding</keyword>
<dbReference type="SUPFAM" id="SSF81665">
    <property type="entry name" value="Calcium ATPase, transmembrane domain M"/>
    <property type="match status" value="1"/>
</dbReference>
<dbReference type="NCBIfam" id="TIGR01512">
    <property type="entry name" value="ATPase-IB2_Cd"/>
    <property type="match status" value="1"/>
</dbReference>
<keyword evidence="5 11" id="KW-0547">Nucleotide-binding</keyword>
<reference evidence="15" key="1">
    <citation type="submission" date="2017-11" db="EMBL/GenBank/DDBJ databases">
        <authorList>
            <person name="Wibberg D."/>
        </authorList>
    </citation>
    <scope>NUCLEOTIDE SEQUENCE [LARGE SCALE GENOMIC DNA]</scope>
</reference>
<dbReference type="InterPro" id="IPR036412">
    <property type="entry name" value="HAD-like_sf"/>
</dbReference>
<feature type="transmembrane region" description="Helical" evidence="11">
    <location>
        <begin position="92"/>
        <end position="118"/>
    </location>
</feature>
<dbReference type="NCBIfam" id="TIGR01494">
    <property type="entry name" value="ATPase_P-type"/>
    <property type="match status" value="1"/>
</dbReference>
<keyword evidence="6 11" id="KW-0067">ATP-binding</keyword>
<comment type="similarity">
    <text evidence="2 11">Belongs to the cation transport ATPase (P-type) (TC 3.A.3) family. Type IB subfamily.</text>
</comment>
<sequence length="659" mass="67374">MTSTLTPQPVDRAEPPRTGTVPRRRTRVLALPEARWAAAATVLFLLALPLQLTGAPAWTWGPLYALSYVTGGWEPGWEGLKALKERTLDVDLLMVVAALGAAAIGQVMDGALLIVIFATSGALEALATARTADSVRGLLDLAPATATRLTPDGGEQTVPVEELAVGDTVLVRPGERVGADGRVLDGASDVDQATITGEPLPVAKEPGDEVFAGTLNGTGALRIRVERDASDSVIARIVRMVQEASETKAPTQLFIEKVEQRYSLGMVAATLAVFLVPLAFGAQLTDSLLRAMTFMIVASPCAVVLATMPPLLSAIANAGRHGVLVKSAVVMERLGQTDAVALDKTGTLTEGSPRVTDVRPLAGSALDEGGLLTLAAAAERPSEHPLARAVVDAARERGLDLPGAEDFTSAPGVGVTAVVKGRTVAVGAPARLLDDSGGTAAAVAGELEESGRTAVLVLVDGAPAGLLGIADRLRPDAAATVAALTTLTGTAPALLTGDNPRAAAHLAAEAGIDDVRAGLLPQDKLAAVQEMESAGRKVLVVGDGVNDAPALAAAHTGIAMGRAGSDLALETADAVIVRDELAAVPTTVALSRRARRLVVQNLVIAGVFIAGLVVWDLAGNLPLPLGVAGHEGSTVLVGLNGLRLLRETAWQRAAAEGTG</sequence>
<proteinExistence type="inferred from homology"/>
<name>A0A2N9B1E4_STRCX</name>
<keyword evidence="8" id="KW-1278">Translocase</keyword>
<dbReference type="EC" id="3.6.3.-" evidence="14"/>
<evidence type="ECO:0000313" key="14">
    <source>
        <dbReference type="EMBL" id="SOR77157.1"/>
    </source>
</evidence>
<feature type="transmembrane region" description="Helical" evidence="11">
    <location>
        <begin position="597"/>
        <end position="615"/>
    </location>
</feature>
<dbReference type="PROSITE" id="PS00154">
    <property type="entry name" value="ATPASE_E1_E2"/>
    <property type="match status" value="1"/>
</dbReference>
<dbReference type="OrthoDB" id="7059309at2"/>
<dbReference type="SUPFAM" id="SSF81653">
    <property type="entry name" value="Calcium ATPase, transduction domain A"/>
    <property type="match status" value="1"/>
</dbReference>
<dbReference type="InterPro" id="IPR044492">
    <property type="entry name" value="P_typ_ATPase_HD_dom"/>
</dbReference>
<dbReference type="GO" id="GO:0019829">
    <property type="term" value="F:ATPase-coupled monoatomic cation transmembrane transporter activity"/>
    <property type="evidence" value="ECO:0007669"/>
    <property type="project" value="InterPro"/>
</dbReference>
<evidence type="ECO:0000256" key="10">
    <source>
        <dbReference type="ARBA" id="ARBA00023136"/>
    </source>
</evidence>
<feature type="region of interest" description="Disordered" evidence="12">
    <location>
        <begin position="1"/>
        <end position="23"/>
    </location>
</feature>
<feature type="transmembrane region" description="Helical" evidence="11">
    <location>
        <begin position="262"/>
        <end position="282"/>
    </location>
</feature>
<feature type="domain" description="P-type ATPase A" evidence="13">
    <location>
        <begin position="141"/>
        <end position="242"/>
    </location>
</feature>
<evidence type="ECO:0000256" key="1">
    <source>
        <dbReference type="ARBA" id="ARBA00004651"/>
    </source>
</evidence>
<evidence type="ECO:0000256" key="4">
    <source>
        <dbReference type="ARBA" id="ARBA00022723"/>
    </source>
</evidence>
<dbReference type="PANTHER" id="PTHR43079">
    <property type="entry name" value="PROBABLE CADMIUM/ZINC-TRANSPORTING ATPASE HMA1"/>
    <property type="match status" value="1"/>
</dbReference>
<dbReference type="GO" id="GO:0016887">
    <property type="term" value="F:ATP hydrolysis activity"/>
    <property type="evidence" value="ECO:0007669"/>
    <property type="project" value="InterPro"/>
</dbReference>
<dbReference type="Proteomes" id="UP000235464">
    <property type="component" value="Chromosome I"/>
</dbReference>
<gene>
    <name evidence="14" type="primary">ctpJ</name>
    <name evidence="14" type="ORF">SCNRRL3882_0633</name>
</gene>
<dbReference type="SFLD" id="SFLDG00002">
    <property type="entry name" value="C1.7:_P-type_atpase_like"/>
    <property type="match status" value="1"/>
</dbReference>
<dbReference type="InterPro" id="IPR023299">
    <property type="entry name" value="ATPase_P-typ_cyto_dom_N"/>
</dbReference>
<dbReference type="FunFam" id="2.70.150.10:FF:000002">
    <property type="entry name" value="Copper-transporting ATPase 1, putative"/>
    <property type="match status" value="1"/>
</dbReference>
<dbReference type="Gene3D" id="3.40.50.1000">
    <property type="entry name" value="HAD superfamily/HAD-like"/>
    <property type="match status" value="1"/>
</dbReference>
<dbReference type="Gene3D" id="2.70.150.10">
    <property type="entry name" value="Calcium-transporting ATPase, cytoplasmic transduction domain A"/>
    <property type="match status" value="1"/>
</dbReference>
<dbReference type="Pfam" id="PF00702">
    <property type="entry name" value="Hydrolase"/>
    <property type="match status" value="1"/>
</dbReference>
<evidence type="ECO:0000256" key="9">
    <source>
        <dbReference type="ARBA" id="ARBA00022989"/>
    </source>
</evidence>
<dbReference type="GO" id="GO:0005524">
    <property type="term" value="F:ATP binding"/>
    <property type="evidence" value="ECO:0007669"/>
    <property type="project" value="UniProtKB-UniRule"/>
</dbReference>
<protein>
    <submittedName>
        <fullName evidence="14">Putative cation-transporting P-type ATPase J</fullName>
        <ecNumber evidence="14">3.6.3.-</ecNumber>
    </submittedName>
</protein>
<keyword evidence="14" id="KW-0378">Hydrolase</keyword>
<keyword evidence="11" id="KW-1003">Cell membrane</keyword>
<evidence type="ECO:0000256" key="12">
    <source>
        <dbReference type="SAM" id="MobiDB-lite"/>
    </source>
</evidence>
<evidence type="ECO:0000256" key="2">
    <source>
        <dbReference type="ARBA" id="ARBA00006024"/>
    </source>
</evidence>
<dbReference type="PROSITE" id="PS01229">
    <property type="entry name" value="COF_2"/>
    <property type="match status" value="1"/>
</dbReference>
<evidence type="ECO:0000256" key="6">
    <source>
        <dbReference type="ARBA" id="ARBA00022840"/>
    </source>
</evidence>
<dbReference type="SUPFAM" id="SSF56784">
    <property type="entry name" value="HAD-like"/>
    <property type="match status" value="1"/>
</dbReference>
<dbReference type="InterPro" id="IPR023298">
    <property type="entry name" value="ATPase_P-typ_TM_dom_sf"/>
</dbReference>
<dbReference type="InterPro" id="IPR059000">
    <property type="entry name" value="ATPase_P-type_domA"/>
</dbReference>
<organism evidence="14 15">
    <name type="scientific">Streptomyces chartreusis NRRL 3882</name>
    <dbReference type="NCBI Taxonomy" id="1079985"/>
    <lineage>
        <taxon>Bacteria</taxon>
        <taxon>Bacillati</taxon>
        <taxon>Actinomycetota</taxon>
        <taxon>Actinomycetes</taxon>
        <taxon>Kitasatosporales</taxon>
        <taxon>Streptomycetaceae</taxon>
        <taxon>Streptomyces</taxon>
    </lineage>
</organism>
<evidence type="ECO:0000259" key="13">
    <source>
        <dbReference type="Pfam" id="PF00122"/>
    </source>
</evidence>
<evidence type="ECO:0000313" key="15">
    <source>
        <dbReference type="Proteomes" id="UP000235464"/>
    </source>
</evidence>
<evidence type="ECO:0000256" key="3">
    <source>
        <dbReference type="ARBA" id="ARBA00022692"/>
    </source>
</evidence>
<dbReference type="Pfam" id="PF00122">
    <property type="entry name" value="E1-E2_ATPase"/>
    <property type="match status" value="1"/>
</dbReference>
<accession>A0A2N9B1E4</accession>
<evidence type="ECO:0000256" key="11">
    <source>
        <dbReference type="RuleBase" id="RU362081"/>
    </source>
</evidence>
<dbReference type="SFLD" id="SFLDS00003">
    <property type="entry name" value="Haloacid_Dehalogenase"/>
    <property type="match status" value="1"/>
</dbReference>
<dbReference type="AlphaFoldDB" id="A0A2N9B1E4"/>
<keyword evidence="15" id="KW-1185">Reference proteome</keyword>
<evidence type="ECO:0000256" key="8">
    <source>
        <dbReference type="ARBA" id="ARBA00022967"/>
    </source>
</evidence>
<dbReference type="InterPro" id="IPR027256">
    <property type="entry name" value="P-typ_ATPase_IB"/>
</dbReference>
<dbReference type="PRINTS" id="PR00120">
    <property type="entry name" value="HATPASE"/>
</dbReference>
<dbReference type="Gene3D" id="3.40.1110.10">
    <property type="entry name" value="Calcium-transporting ATPase, cytoplasmic domain N"/>
    <property type="match status" value="1"/>
</dbReference>
<dbReference type="PANTHER" id="PTHR43079:SF1">
    <property type="entry name" value="CADMIUM_ZINC-TRANSPORTING ATPASE HMA1, CHLOROPLASTIC-RELATED"/>
    <property type="match status" value="1"/>
</dbReference>
<keyword evidence="7" id="KW-0460">Magnesium</keyword>
<evidence type="ECO:0000256" key="7">
    <source>
        <dbReference type="ARBA" id="ARBA00022842"/>
    </source>
</evidence>
<dbReference type="PRINTS" id="PR00119">
    <property type="entry name" value="CATATPASE"/>
</dbReference>
<dbReference type="SFLD" id="SFLDF00027">
    <property type="entry name" value="p-type_atpase"/>
    <property type="match status" value="1"/>
</dbReference>
<keyword evidence="3 11" id="KW-0812">Transmembrane</keyword>
<dbReference type="InterPro" id="IPR008250">
    <property type="entry name" value="ATPase_P-typ_transduc_dom_A_sf"/>
</dbReference>
<keyword evidence="9 11" id="KW-1133">Transmembrane helix</keyword>
<dbReference type="GO" id="GO:0005886">
    <property type="term" value="C:plasma membrane"/>
    <property type="evidence" value="ECO:0007669"/>
    <property type="project" value="UniProtKB-SubCell"/>
</dbReference>
<dbReference type="InterPro" id="IPR018303">
    <property type="entry name" value="ATPase_P-typ_P_site"/>
</dbReference>
<evidence type="ECO:0000256" key="5">
    <source>
        <dbReference type="ARBA" id="ARBA00022741"/>
    </source>
</evidence>
<feature type="transmembrane region" description="Helical" evidence="11">
    <location>
        <begin position="34"/>
        <end position="52"/>
    </location>
</feature>
<dbReference type="InterPro" id="IPR051949">
    <property type="entry name" value="Cation_Transport_ATPase"/>
</dbReference>